<dbReference type="GO" id="GO:0009103">
    <property type="term" value="P:lipopolysaccharide biosynthetic process"/>
    <property type="evidence" value="ECO:0007669"/>
    <property type="project" value="TreeGrafter"/>
</dbReference>
<sequence>MDVKYVLLAFIICSLFNPLAIKIGNKYILDKPNKRKVHTIPKPRSGGIAIFLTILIFSFFNISVRGILLPIAIIFTIGIVDDIFSLPAKVKLLFQIIVAGITYSLGYRIDSVSLGHFNLNFTYLTPIVSILWMVGMMNSINLIDGLDGLATSMVLISTLAFIFLTYDSTLIIPRIVVGICLAFLRVNKCPAKVFLGDSGSLLLGFLLSVIAIQTIQINEYPQIIAVVFIVFVPVLDTTWAFLRRIINKKPVFSPDKEHLHHKILKALSKDDKTLMAIIILSIYAAFIGILLFIDLSIITILLSLTLIPFTFIMYNFDKYSTLLLPFIDMKKEAAITKVNENK</sequence>
<dbReference type="OrthoDB" id="9805475at2"/>
<feature type="transmembrane region" description="Helical" evidence="8">
    <location>
        <begin position="146"/>
        <end position="164"/>
    </location>
</feature>
<evidence type="ECO:0000256" key="2">
    <source>
        <dbReference type="ARBA" id="ARBA00022475"/>
    </source>
</evidence>
<feature type="transmembrane region" description="Helical" evidence="8">
    <location>
        <begin position="199"/>
        <end position="217"/>
    </location>
</feature>
<keyword evidence="5 8" id="KW-1133">Transmembrane helix</keyword>
<feature type="binding site" evidence="7">
    <location>
        <position position="197"/>
    </location>
    <ligand>
        <name>Mg(2+)</name>
        <dbReference type="ChEBI" id="CHEBI:18420"/>
    </ligand>
</feature>
<evidence type="ECO:0000313" key="9">
    <source>
        <dbReference type="EMBL" id="SET04693.1"/>
    </source>
</evidence>
<dbReference type="CDD" id="cd06853">
    <property type="entry name" value="GT_WecA_like"/>
    <property type="match status" value="1"/>
</dbReference>
<feature type="transmembrane region" description="Helical" evidence="8">
    <location>
        <begin position="45"/>
        <end position="62"/>
    </location>
</feature>
<dbReference type="RefSeq" id="WP_091351087.1">
    <property type="nucleotide sequence ID" value="NZ_FOIF01000037.1"/>
</dbReference>
<keyword evidence="7" id="KW-0460">Magnesium</keyword>
<gene>
    <name evidence="9" type="ORF">SAMN03080614_10378</name>
</gene>
<evidence type="ECO:0000313" key="10">
    <source>
        <dbReference type="Proteomes" id="UP000243819"/>
    </source>
</evidence>
<dbReference type="GO" id="GO:0071555">
    <property type="term" value="P:cell wall organization"/>
    <property type="evidence" value="ECO:0007669"/>
    <property type="project" value="TreeGrafter"/>
</dbReference>
<keyword evidence="4 8" id="KW-0812">Transmembrane</keyword>
<keyword evidence="10" id="KW-1185">Reference proteome</keyword>
<feature type="binding site" evidence="7">
    <location>
        <position position="141"/>
    </location>
    <ligand>
        <name>Mg(2+)</name>
        <dbReference type="ChEBI" id="CHEBI:18420"/>
    </ligand>
</feature>
<feature type="transmembrane region" description="Helical" evidence="8">
    <location>
        <begin position="6"/>
        <end position="24"/>
    </location>
</feature>
<dbReference type="GO" id="GO:0044038">
    <property type="term" value="P:cell wall macromolecule biosynthetic process"/>
    <property type="evidence" value="ECO:0007669"/>
    <property type="project" value="TreeGrafter"/>
</dbReference>
<keyword evidence="6 8" id="KW-0472">Membrane</keyword>
<proteinExistence type="predicted"/>
<evidence type="ECO:0000256" key="8">
    <source>
        <dbReference type="SAM" id="Phobius"/>
    </source>
</evidence>
<feature type="transmembrane region" description="Helical" evidence="8">
    <location>
        <begin position="223"/>
        <end position="242"/>
    </location>
</feature>
<evidence type="ECO:0000256" key="5">
    <source>
        <dbReference type="ARBA" id="ARBA00022989"/>
    </source>
</evidence>
<dbReference type="PANTHER" id="PTHR22926:SF3">
    <property type="entry name" value="UNDECAPRENYL-PHOSPHATE ALPHA-N-ACETYLGLUCOSAMINYL 1-PHOSPHATE TRANSFERASE"/>
    <property type="match status" value="1"/>
</dbReference>
<evidence type="ECO:0000256" key="6">
    <source>
        <dbReference type="ARBA" id="ARBA00023136"/>
    </source>
</evidence>
<dbReference type="Proteomes" id="UP000243819">
    <property type="component" value="Unassembled WGS sequence"/>
</dbReference>
<feature type="transmembrane region" description="Helical" evidence="8">
    <location>
        <begin position="297"/>
        <end position="316"/>
    </location>
</feature>
<reference evidence="10" key="1">
    <citation type="submission" date="2016-10" db="EMBL/GenBank/DDBJ databases">
        <authorList>
            <person name="Varghese N."/>
            <person name="Submissions S."/>
        </authorList>
    </citation>
    <scope>NUCLEOTIDE SEQUENCE [LARGE SCALE GENOMIC DNA]</scope>
    <source>
        <strain evidence="10">DSM 13577</strain>
    </source>
</reference>
<keyword evidence="7" id="KW-0479">Metal-binding</keyword>
<evidence type="ECO:0000256" key="7">
    <source>
        <dbReference type="PIRSR" id="PIRSR600715-1"/>
    </source>
</evidence>
<protein>
    <submittedName>
        <fullName evidence="9">UDP-GlcNAc:undecaprenyl-phosphate GlcNAc-1-phosphate transferase</fullName>
    </submittedName>
</protein>
<dbReference type="AlphaFoldDB" id="A0A1I0BD39"/>
<organism evidence="9 10">
    <name type="scientific">Anaerobranca gottschalkii DSM 13577</name>
    <dbReference type="NCBI Taxonomy" id="1120990"/>
    <lineage>
        <taxon>Bacteria</taxon>
        <taxon>Bacillati</taxon>
        <taxon>Bacillota</taxon>
        <taxon>Clostridia</taxon>
        <taxon>Eubacteriales</taxon>
        <taxon>Proteinivoracaceae</taxon>
        <taxon>Anaerobranca</taxon>
    </lineage>
</organism>
<dbReference type="InterPro" id="IPR000715">
    <property type="entry name" value="Glycosyl_transferase_4"/>
</dbReference>
<feature type="transmembrane region" description="Helical" evidence="8">
    <location>
        <begin position="92"/>
        <end position="109"/>
    </location>
</feature>
<dbReference type="PANTHER" id="PTHR22926">
    <property type="entry name" value="PHOSPHO-N-ACETYLMURAMOYL-PENTAPEPTIDE-TRANSFERASE"/>
    <property type="match status" value="1"/>
</dbReference>
<evidence type="ECO:0000256" key="1">
    <source>
        <dbReference type="ARBA" id="ARBA00004651"/>
    </source>
</evidence>
<dbReference type="EMBL" id="FOIF01000037">
    <property type="protein sequence ID" value="SET04693.1"/>
    <property type="molecule type" value="Genomic_DNA"/>
</dbReference>
<keyword evidence="3 9" id="KW-0808">Transferase</keyword>
<accession>A0A1I0BD39</accession>
<dbReference type="GO" id="GO:0016780">
    <property type="term" value="F:phosphotransferase activity, for other substituted phosphate groups"/>
    <property type="evidence" value="ECO:0007669"/>
    <property type="project" value="InterPro"/>
</dbReference>
<name>A0A1I0BD39_9FIRM</name>
<feature type="transmembrane region" description="Helical" evidence="8">
    <location>
        <begin position="115"/>
        <end position="134"/>
    </location>
</feature>
<dbReference type="PROSITE" id="PS01348">
    <property type="entry name" value="MRAY_2"/>
    <property type="match status" value="1"/>
</dbReference>
<dbReference type="STRING" id="1120990.SAMN03080614_10378"/>
<keyword evidence="2" id="KW-1003">Cell membrane</keyword>
<feature type="transmembrane region" description="Helical" evidence="8">
    <location>
        <begin position="273"/>
        <end position="291"/>
    </location>
</feature>
<dbReference type="InterPro" id="IPR018480">
    <property type="entry name" value="PNAcMuramoyl-5peptid_Trfase_CS"/>
</dbReference>
<dbReference type="Pfam" id="PF00953">
    <property type="entry name" value="Glycos_transf_4"/>
    <property type="match status" value="1"/>
</dbReference>
<comment type="cofactor">
    <cofactor evidence="7">
        <name>Mg(2+)</name>
        <dbReference type="ChEBI" id="CHEBI:18420"/>
    </cofactor>
</comment>
<dbReference type="GO" id="GO:0005886">
    <property type="term" value="C:plasma membrane"/>
    <property type="evidence" value="ECO:0007669"/>
    <property type="project" value="UniProtKB-SubCell"/>
</dbReference>
<evidence type="ECO:0000256" key="4">
    <source>
        <dbReference type="ARBA" id="ARBA00022692"/>
    </source>
</evidence>
<comment type="subcellular location">
    <subcellularLocation>
        <location evidence="1">Cell membrane</location>
        <topology evidence="1">Multi-pass membrane protein</topology>
    </subcellularLocation>
</comment>
<dbReference type="GO" id="GO:0046872">
    <property type="term" value="F:metal ion binding"/>
    <property type="evidence" value="ECO:0007669"/>
    <property type="project" value="UniProtKB-KW"/>
</dbReference>
<evidence type="ECO:0000256" key="3">
    <source>
        <dbReference type="ARBA" id="ARBA00022679"/>
    </source>
</evidence>